<accession>A0ABQ4US58</accession>
<organism evidence="2 3">
    <name type="scientific">Methylorubrum suomiense</name>
    <dbReference type="NCBI Taxonomy" id="144191"/>
    <lineage>
        <taxon>Bacteria</taxon>
        <taxon>Pseudomonadati</taxon>
        <taxon>Pseudomonadota</taxon>
        <taxon>Alphaproteobacteria</taxon>
        <taxon>Hyphomicrobiales</taxon>
        <taxon>Methylobacteriaceae</taxon>
        <taxon>Methylorubrum</taxon>
    </lineage>
</organism>
<comment type="caution">
    <text evidence="2">The sequence shown here is derived from an EMBL/GenBank/DDBJ whole genome shotgun (WGS) entry which is preliminary data.</text>
</comment>
<feature type="region of interest" description="Disordered" evidence="1">
    <location>
        <begin position="1"/>
        <end position="20"/>
    </location>
</feature>
<name>A0ABQ4US58_9HYPH</name>
<dbReference type="EMBL" id="BPRE01000004">
    <property type="protein sequence ID" value="GJE75015.1"/>
    <property type="molecule type" value="Genomic_DNA"/>
</dbReference>
<dbReference type="Pfam" id="PF09866">
    <property type="entry name" value="DUF2093"/>
    <property type="match status" value="1"/>
</dbReference>
<keyword evidence="3" id="KW-1185">Reference proteome</keyword>
<proteinExistence type="predicted"/>
<evidence type="ECO:0000313" key="3">
    <source>
        <dbReference type="Proteomes" id="UP001055093"/>
    </source>
</evidence>
<evidence type="ECO:0008006" key="4">
    <source>
        <dbReference type="Google" id="ProtNLM"/>
    </source>
</evidence>
<dbReference type="InterPro" id="IPR018661">
    <property type="entry name" value="DUF2093"/>
</dbReference>
<dbReference type="Proteomes" id="UP001055093">
    <property type="component" value="Unassembled WGS sequence"/>
</dbReference>
<protein>
    <recommendedName>
        <fullName evidence="4">DUF2093 domain-containing protein</fullName>
    </recommendedName>
</protein>
<evidence type="ECO:0000256" key="1">
    <source>
        <dbReference type="SAM" id="MobiDB-lite"/>
    </source>
</evidence>
<reference evidence="2" key="2">
    <citation type="submission" date="2021-08" db="EMBL/GenBank/DDBJ databases">
        <authorList>
            <person name="Tani A."/>
            <person name="Ola A."/>
            <person name="Ogura Y."/>
            <person name="Katsura K."/>
            <person name="Hayashi T."/>
        </authorList>
    </citation>
    <scope>NUCLEOTIDE SEQUENCE</scope>
    <source>
        <strain evidence="2">DSM 14458</strain>
    </source>
</reference>
<reference evidence="2" key="1">
    <citation type="journal article" date="2021" name="Front. Microbiol.">
        <title>Comprehensive Comparative Genomics and Phenotyping of Methylobacterium Species.</title>
        <authorList>
            <person name="Alessa O."/>
            <person name="Ogura Y."/>
            <person name="Fujitani Y."/>
            <person name="Takami H."/>
            <person name="Hayashi T."/>
            <person name="Sahin N."/>
            <person name="Tani A."/>
        </authorList>
    </citation>
    <scope>NUCLEOTIDE SEQUENCE</scope>
    <source>
        <strain evidence="2">DSM 14458</strain>
    </source>
</reference>
<sequence length="81" mass="8961">MVQGAGDMLGRYDRGSNNGEAKVEYGDGTMRVVKPGTFVRCAVTGEEIHLDALRYWNVDRQEAYASPEAAMQRLKEIGRAP</sequence>
<gene>
    <name evidence="2" type="ORF">BGCPKDLD_1591</name>
</gene>
<evidence type="ECO:0000313" key="2">
    <source>
        <dbReference type="EMBL" id="GJE75015.1"/>
    </source>
</evidence>